<evidence type="ECO:0000256" key="1">
    <source>
        <dbReference type="SAM" id="MobiDB-lite"/>
    </source>
</evidence>
<feature type="compositionally biased region" description="Basic and acidic residues" evidence="1">
    <location>
        <begin position="256"/>
        <end position="266"/>
    </location>
</feature>
<proteinExistence type="predicted"/>
<evidence type="ECO:0000313" key="3">
    <source>
        <dbReference type="Proteomes" id="UP001189429"/>
    </source>
</evidence>
<feature type="compositionally biased region" description="Pro residues" evidence="1">
    <location>
        <begin position="283"/>
        <end position="292"/>
    </location>
</feature>
<protein>
    <submittedName>
        <fullName evidence="2">Uncharacterized protein</fullName>
    </submittedName>
</protein>
<organism evidence="2 3">
    <name type="scientific">Prorocentrum cordatum</name>
    <dbReference type="NCBI Taxonomy" id="2364126"/>
    <lineage>
        <taxon>Eukaryota</taxon>
        <taxon>Sar</taxon>
        <taxon>Alveolata</taxon>
        <taxon>Dinophyceae</taxon>
        <taxon>Prorocentrales</taxon>
        <taxon>Prorocentraceae</taxon>
        <taxon>Prorocentrum</taxon>
    </lineage>
</organism>
<accession>A0ABN9W2C9</accession>
<feature type="compositionally biased region" description="Low complexity" evidence="1">
    <location>
        <begin position="272"/>
        <end position="282"/>
    </location>
</feature>
<gene>
    <name evidence="2" type="ORF">PCOR1329_LOCUS63412</name>
</gene>
<feature type="non-terminal residue" evidence="2">
    <location>
        <position position="1"/>
    </location>
</feature>
<comment type="caution">
    <text evidence="2">The sequence shown here is derived from an EMBL/GenBank/DDBJ whole genome shotgun (WGS) entry which is preliminary data.</text>
</comment>
<keyword evidence="3" id="KW-1185">Reference proteome</keyword>
<feature type="region of interest" description="Disordered" evidence="1">
    <location>
        <begin position="208"/>
        <end position="314"/>
    </location>
</feature>
<evidence type="ECO:0000313" key="2">
    <source>
        <dbReference type="EMBL" id="CAK0880196.1"/>
    </source>
</evidence>
<reference evidence="2" key="1">
    <citation type="submission" date="2023-10" db="EMBL/GenBank/DDBJ databases">
        <authorList>
            <person name="Chen Y."/>
            <person name="Shah S."/>
            <person name="Dougan E. K."/>
            <person name="Thang M."/>
            <person name="Chan C."/>
        </authorList>
    </citation>
    <scope>NUCLEOTIDE SEQUENCE [LARGE SCALE GENOMIC DNA]</scope>
</reference>
<dbReference type="EMBL" id="CAUYUJ010018048">
    <property type="protein sequence ID" value="CAK0880196.1"/>
    <property type="molecule type" value="Genomic_DNA"/>
</dbReference>
<name>A0ABN9W2C9_9DINO</name>
<dbReference type="Proteomes" id="UP001189429">
    <property type="component" value="Unassembled WGS sequence"/>
</dbReference>
<feature type="compositionally biased region" description="Basic residues" evidence="1">
    <location>
        <begin position="244"/>
        <end position="255"/>
    </location>
</feature>
<sequence>GDGLRKLLELSVTRALLKPTRSRLLTIRHHGQGPSHSPPQLKMLGCVQTAPPCKSLEANHFSSGAPFPSEEEVGSRRRAVHRLLRTLGATALRGPIATSSQGQSWRPPVRVRCRVGWRRREEEEEDEQEEEEEKLAARDPGTYAVCGACAVARTRRACGLCARWRARGSRRRHLAPPNRSSSLLLLAPRARGWGEEAPAENCATYGAAGERDLTPSPLAPHATEAGESGKLQTCRTRGPVAQHRPLRSPRGHRPRSRAEPSPERQQRRLTTRRPTPSGASPASPRPPRPPWRCPEGSCPRCSEPSCTGPRRSRR</sequence>